<dbReference type="AlphaFoldDB" id="A0A7W4IFJ0"/>
<dbReference type="RefSeq" id="WP_182998777.1">
    <property type="nucleotide sequence ID" value="NZ_JABEQJ010000028.1"/>
</dbReference>
<reference evidence="1 2" key="1">
    <citation type="submission" date="2020-04" db="EMBL/GenBank/DDBJ databases">
        <title>Description of novel Gluconacetobacter.</title>
        <authorList>
            <person name="Sombolestani A."/>
        </authorList>
    </citation>
    <scope>NUCLEOTIDE SEQUENCE [LARGE SCALE GENOMIC DNA]</scope>
    <source>
        <strain evidence="1 2">LMG 19747</strain>
    </source>
</reference>
<proteinExistence type="predicted"/>
<dbReference type="EMBL" id="JABEQJ010000028">
    <property type="protein sequence ID" value="MBB2161945.1"/>
    <property type="molecule type" value="Genomic_DNA"/>
</dbReference>
<evidence type="ECO:0000313" key="2">
    <source>
        <dbReference type="Proteomes" id="UP000589085"/>
    </source>
</evidence>
<dbReference type="Proteomes" id="UP000589085">
    <property type="component" value="Unassembled WGS sequence"/>
</dbReference>
<gene>
    <name evidence="1" type="ORF">HLH48_17555</name>
</gene>
<protein>
    <submittedName>
        <fullName evidence="1">Uncharacterized protein</fullName>
    </submittedName>
</protein>
<comment type="caution">
    <text evidence="1">The sequence shown here is derived from an EMBL/GenBank/DDBJ whole genome shotgun (WGS) entry which is preliminary data.</text>
</comment>
<evidence type="ECO:0000313" key="1">
    <source>
        <dbReference type="EMBL" id="MBB2161945.1"/>
    </source>
</evidence>
<accession>A0A7W4IFJ0</accession>
<name>A0A7W4IFJ0_9PROT</name>
<sequence length="76" mass="8383">MIGFPGFDTQFFGRVIVDQSLFGNADGLAGRTHFQTICWMVNPLLSQILSCHRIVIGDKRRIISTKKGGGPDDHPP</sequence>
<organism evidence="1 2">
    <name type="scientific">Gluconacetobacter sacchari</name>
    <dbReference type="NCBI Taxonomy" id="92759"/>
    <lineage>
        <taxon>Bacteria</taxon>
        <taxon>Pseudomonadati</taxon>
        <taxon>Pseudomonadota</taxon>
        <taxon>Alphaproteobacteria</taxon>
        <taxon>Acetobacterales</taxon>
        <taxon>Acetobacteraceae</taxon>
        <taxon>Gluconacetobacter</taxon>
    </lineage>
</organism>